<dbReference type="Proteomes" id="UP001590951">
    <property type="component" value="Unassembled WGS sequence"/>
</dbReference>
<feature type="region of interest" description="Disordered" evidence="1">
    <location>
        <begin position="1"/>
        <end position="48"/>
    </location>
</feature>
<keyword evidence="3" id="KW-1185">Reference proteome</keyword>
<proteinExistence type="predicted"/>
<reference evidence="2 3" key="1">
    <citation type="submission" date="2024-09" db="EMBL/GenBank/DDBJ databases">
        <title>Rethinking Asexuality: The Enigmatic Case of Functional Sexual Genes in Lepraria (Stereocaulaceae).</title>
        <authorList>
            <person name="Doellman M."/>
            <person name="Sun Y."/>
            <person name="Barcenas-Pena A."/>
            <person name="Lumbsch H.T."/>
            <person name="Grewe F."/>
        </authorList>
    </citation>
    <scope>NUCLEOTIDE SEQUENCE [LARGE SCALE GENOMIC DNA]</scope>
    <source>
        <strain evidence="2 3">Grewe 0041</strain>
    </source>
</reference>
<dbReference type="PANTHER" id="PTHR38111">
    <property type="entry name" value="ZN(2)-C6 FUNGAL-TYPE DOMAIN-CONTAINING PROTEIN-RELATED"/>
    <property type="match status" value="1"/>
</dbReference>
<dbReference type="InterPro" id="IPR053178">
    <property type="entry name" value="Osmoadaptation_assoc"/>
</dbReference>
<accession>A0ABR4AX66</accession>
<comment type="caution">
    <text evidence="2">The sequence shown here is derived from an EMBL/GenBank/DDBJ whole genome shotgun (WGS) entry which is preliminary data.</text>
</comment>
<organism evidence="2 3">
    <name type="scientific">Lepraria finkii</name>
    <dbReference type="NCBI Taxonomy" id="1340010"/>
    <lineage>
        <taxon>Eukaryota</taxon>
        <taxon>Fungi</taxon>
        <taxon>Dikarya</taxon>
        <taxon>Ascomycota</taxon>
        <taxon>Pezizomycotina</taxon>
        <taxon>Lecanoromycetes</taxon>
        <taxon>OSLEUM clade</taxon>
        <taxon>Lecanoromycetidae</taxon>
        <taxon>Lecanorales</taxon>
        <taxon>Lecanorineae</taxon>
        <taxon>Stereocaulaceae</taxon>
        <taxon>Lepraria</taxon>
    </lineage>
</organism>
<evidence type="ECO:0000313" key="3">
    <source>
        <dbReference type="Proteomes" id="UP001590951"/>
    </source>
</evidence>
<evidence type="ECO:0000313" key="2">
    <source>
        <dbReference type="EMBL" id="KAL2050065.1"/>
    </source>
</evidence>
<dbReference type="EMBL" id="JBHFEH010000053">
    <property type="protein sequence ID" value="KAL2050065.1"/>
    <property type="molecule type" value="Genomic_DNA"/>
</dbReference>
<gene>
    <name evidence="2" type="ORF">ABVK25_009675</name>
</gene>
<name>A0ABR4AX66_9LECA</name>
<evidence type="ECO:0000256" key="1">
    <source>
        <dbReference type="SAM" id="MobiDB-lite"/>
    </source>
</evidence>
<feature type="compositionally biased region" description="Low complexity" evidence="1">
    <location>
        <begin position="24"/>
        <end position="33"/>
    </location>
</feature>
<feature type="compositionally biased region" description="Polar residues" evidence="1">
    <location>
        <begin position="1"/>
        <end position="11"/>
    </location>
</feature>
<dbReference type="PANTHER" id="PTHR38111:SF9">
    <property type="entry name" value="ZN(2)-C6 FUNGAL-TYPE DOMAIN-CONTAINING PROTEIN"/>
    <property type="match status" value="1"/>
</dbReference>
<sequence>MKAHQYVSSTKSQRERPRMLAEQSSSSSSLSLSAVPPKNPVAPEEPIDTASLSSRSTVSFERSSFVAFIAPSAYQVQLLSAFIQTVESSTSTNLVPTFHCHNVWLGDIARRAEESPTLTWTTRAISLSHLGRQVQDQKIIITSRIMYGKALLNLNKALQDPEG</sequence>
<protein>
    <submittedName>
        <fullName evidence="2">Uncharacterized protein</fullName>
    </submittedName>
</protein>